<name>A0AA37VDJ8_9BACT</name>
<keyword evidence="4" id="KW-1003">Cell membrane</keyword>
<evidence type="ECO:0000256" key="6">
    <source>
        <dbReference type="ARBA" id="ARBA00022679"/>
    </source>
</evidence>
<feature type="domain" description="Histidine kinase" evidence="13">
    <location>
        <begin position="541"/>
        <end position="767"/>
    </location>
</feature>
<dbReference type="NCBIfam" id="TIGR00229">
    <property type="entry name" value="sensory_box"/>
    <property type="match status" value="1"/>
</dbReference>
<evidence type="ECO:0000256" key="3">
    <source>
        <dbReference type="ARBA" id="ARBA00012438"/>
    </source>
</evidence>
<dbReference type="GO" id="GO:0000155">
    <property type="term" value="F:phosphorelay sensor kinase activity"/>
    <property type="evidence" value="ECO:0007669"/>
    <property type="project" value="InterPro"/>
</dbReference>
<dbReference type="PANTHER" id="PTHR43711:SF26">
    <property type="entry name" value="SENSOR HISTIDINE KINASE RCSC"/>
    <property type="match status" value="1"/>
</dbReference>
<dbReference type="Pfam" id="PF02518">
    <property type="entry name" value="HATPase_c"/>
    <property type="match status" value="1"/>
</dbReference>
<dbReference type="Pfam" id="PF01590">
    <property type="entry name" value="GAF"/>
    <property type="match status" value="1"/>
</dbReference>
<dbReference type="InterPro" id="IPR003661">
    <property type="entry name" value="HisK_dim/P_dom"/>
</dbReference>
<keyword evidence="8" id="KW-0418">Kinase</keyword>
<evidence type="ECO:0000256" key="5">
    <source>
        <dbReference type="ARBA" id="ARBA00022553"/>
    </source>
</evidence>
<dbReference type="GO" id="GO:0005886">
    <property type="term" value="C:plasma membrane"/>
    <property type="evidence" value="ECO:0007669"/>
    <property type="project" value="UniProtKB-SubCell"/>
</dbReference>
<dbReference type="InterPro" id="IPR000014">
    <property type="entry name" value="PAS"/>
</dbReference>
<keyword evidence="7" id="KW-0547">Nucleotide-binding</keyword>
<comment type="catalytic activity">
    <reaction evidence="1">
        <text>ATP + protein L-histidine = ADP + protein N-phospho-L-histidine.</text>
        <dbReference type="EC" id="2.7.13.3"/>
    </reaction>
</comment>
<dbReference type="SUPFAM" id="SSF55874">
    <property type="entry name" value="ATPase domain of HSP90 chaperone/DNA topoisomerase II/histidine kinase"/>
    <property type="match status" value="1"/>
</dbReference>
<dbReference type="SMART" id="SM00387">
    <property type="entry name" value="HATPase_c"/>
    <property type="match status" value="1"/>
</dbReference>
<accession>A0AA37VDJ8</accession>
<keyword evidence="11" id="KW-0472">Membrane</keyword>
<dbReference type="AlphaFoldDB" id="A0AA37VDJ8"/>
<reference evidence="14" key="1">
    <citation type="submission" date="2022-08" db="EMBL/GenBank/DDBJ databases">
        <title>Draft genome sequencing of Roseisolibacter agri AW1220.</title>
        <authorList>
            <person name="Tobiishi Y."/>
            <person name="Tonouchi A."/>
        </authorList>
    </citation>
    <scope>NUCLEOTIDE SEQUENCE</scope>
    <source>
        <strain evidence="14">AW1220</strain>
    </source>
</reference>
<dbReference type="SMART" id="SM00388">
    <property type="entry name" value="HisKA"/>
    <property type="match status" value="1"/>
</dbReference>
<dbReference type="SMART" id="SM00065">
    <property type="entry name" value="GAF"/>
    <property type="match status" value="1"/>
</dbReference>
<dbReference type="CDD" id="cd00130">
    <property type="entry name" value="PAS"/>
    <property type="match status" value="1"/>
</dbReference>
<dbReference type="Gene3D" id="3.30.565.10">
    <property type="entry name" value="Histidine kinase-like ATPase, C-terminal domain"/>
    <property type="match status" value="1"/>
</dbReference>
<dbReference type="PRINTS" id="PR00344">
    <property type="entry name" value="BCTRLSENSOR"/>
</dbReference>
<keyword evidence="9" id="KW-0067">ATP-binding</keyword>
<dbReference type="InterPro" id="IPR005467">
    <property type="entry name" value="His_kinase_dom"/>
</dbReference>
<dbReference type="InterPro" id="IPR004358">
    <property type="entry name" value="Sig_transdc_His_kin-like_C"/>
</dbReference>
<keyword evidence="10" id="KW-0902">Two-component regulatory system</keyword>
<dbReference type="GO" id="GO:0005524">
    <property type="term" value="F:ATP binding"/>
    <property type="evidence" value="ECO:0007669"/>
    <property type="project" value="UniProtKB-KW"/>
</dbReference>
<dbReference type="Proteomes" id="UP001161325">
    <property type="component" value="Unassembled WGS sequence"/>
</dbReference>
<dbReference type="InterPro" id="IPR035965">
    <property type="entry name" value="PAS-like_dom_sf"/>
</dbReference>
<dbReference type="InterPro" id="IPR036097">
    <property type="entry name" value="HisK_dim/P_sf"/>
</dbReference>
<evidence type="ECO:0000256" key="9">
    <source>
        <dbReference type="ARBA" id="ARBA00022840"/>
    </source>
</evidence>
<evidence type="ECO:0000256" key="1">
    <source>
        <dbReference type="ARBA" id="ARBA00000085"/>
    </source>
</evidence>
<evidence type="ECO:0000256" key="8">
    <source>
        <dbReference type="ARBA" id="ARBA00022777"/>
    </source>
</evidence>
<dbReference type="EC" id="2.7.13.3" evidence="3"/>
<dbReference type="EMBL" id="BRXS01000001">
    <property type="protein sequence ID" value="GLC23789.1"/>
    <property type="molecule type" value="Genomic_DNA"/>
</dbReference>
<dbReference type="InterPro" id="IPR036890">
    <property type="entry name" value="HATPase_C_sf"/>
</dbReference>
<dbReference type="Pfam" id="PF08448">
    <property type="entry name" value="PAS_4"/>
    <property type="match status" value="2"/>
</dbReference>
<proteinExistence type="predicted"/>
<dbReference type="CDD" id="cd00082">
    <property type="entry name" value="HisKA"/>
    <property type="match status" value="1"/>
</dbReference>
<dbReference type="SUPFAM" id="SSF47384">
    <property type="entry name" value="Homodimeric domain of signal transducing histidine kinase"/>
    <property type="match status" value="1"/>
</dbReference>
<keyword evidence="12" id="KW-0175">Coiled coil</keyword>
<dbReference type="PANTHER" id="PTHR43711">
    <property type="entry name" value="TWO-COMPONENT HISTIDINE KINASE"/>
    <property type="match status" value="1"/>
</dbReference>
<keyword evidence="6" id="KW-0808">Transferase</keyword>
<dbReference type="Pfam" id="PF00512">
    <property type="entry name" value="HisKA"/>
    <property type="match status" value="1"/>
</dbReference>
<evidence type="ECO:0000256" key="4">
    <source>
        <dbReference type="ARBA" id="ARBA00022475"/>
    </source>
</evidence>
<organism evidence="14 15">
    <name type="scientific">Roseisolibacter agri</name>
    <dbReference type="NCBI Taxonomy" id="2014610"/>
    <lineage>
        <taxon>Bacteria</taxon>
        <taxon>Pseudomonadati</taxon>
        <taxon>Gemmatimonadota</taxon>
        <taxon>Gemmatimonadia</taxon>
        <taxon>Gemmatimonadales</taxon>
        <taxon>Gemmatimonadaceae</taxon>
        <taxon>Roseisolibacter</taxon>
    </lineage>
</organism>
<comment type="subcellular location">
    <subcellularLocation>
        <location evidence="2">Cell membrane</location>
    </subcellularLocation>
</comment>
<evidence type="ECO:0000313" key="15">
    <source>
        <dbReference type="Proteomes" id="UP001161325"/>
    </source>
</evidence>
<evidence type="ECO:0000256" key="2">
    <source>
        <dbReference type="ARBA" id="ARBA00004236"/>
    </source>
</evidence>
<dbReference type="PROSITE" id="PS50109">
    <property type="entry name" value="HIS_KIN"/>
    <property type="match status" value="1"/>
</dbReference>
<evidence type="ECO:0000256" key="12">
    <source>
        <dbReference type="SAM" id="Coils"/>
    </source>
</evidence>
<dbReference type="SMART" id="SM00091">
    <property type="entry name" value="PAS"/>
    <property type="match status" value="1"/>
</dbReference>
<feature type="coiled-coil region" evidence="12">
    <location>
        <begin position="136"/>
        <end position="215"/>
    </location>
</feature>
<comment type="caution">
    <text evidence="14">The sequence shown here is derived from an EMBL/GenBank/DDBJ whole genome shotgun (WGS) entry which is preliminary data.</text>
</comment>
<evidence type="ECO:0000259" key="13">
    <source>
        <dbReference type="PROSITE" id="PS50109"/>
    </source>
</evidence>
<dbReference type="FunFam" id="3.30.565.10:FF:000023">
    <property type="entry name" value="PAS domain-containing sensor histidine kinase"/>
    <property type="match status" value="1"/>
</dbReference>
<dbReference type="InterPro" id="IPR029016">
    <property type="entry name" value="GAF-like_dom_sf"/>
</dbReference>
<keyword evidence="5" id="KW-0597">Phosphoprotein</keyword>
<gene>
    <name evidence="14" type="ORF">rosag_03020</name>
</gene>
<dbReference type="Gene3D" id="3.30.450.20">
    <property type="entry name" value="PAS domain"/>
    <property type="match status" value="2"/>
</dbReference>
<dbReference type="Gene3D" id="3.30.450.40">
    <property type="match status" value="1"/>
</dbReference>
<protein>
    <recommendedName>
        <fullName evidence="3">histidine kinase</fullName>
        <ecNumber evidence="3">2.7.13.3</ecNumber>
    </recommendedName>
</protein>
<dbReference type="InterPro" id="IPR050736">
    <property type="entry name" value="Sensor_HK_Regulatory"/>
</dbReference>
<dbReference type="InterPro" id="IPR003594">
    <property type="entry name" value="HATPase_dom"/>
</dbReference>
<sequence length="767" mass="83590">MPGINLLLAADPPRFTMLAASDERLAATLSTREATIGRPLFEVFSDSNPENGRPSGVTNLRASLETVLRTRLPHEMEVQRYDLRRPDGTWEVRHWAPRNVPILGPDGEVRYLLHHVEDVTEAVLGAAAHDRLRGDYAESQDARQELEGANAGLLEQQLELELANQQLLEQSAELELQAEELRATAAELEARTMEAERARAEADAASRRLAFLADASERLAASLDYETTLREVLALAVPMIADWALYTVDAGDGTLRIVASRHVVPAKEAFIAETARRYPIRADEPAGAARVLRTGEPELIPLVPDAVLEQVARDPAHLALLRGVGFRSLMTVPVRVQGRTLGALGFVTGESGRLYAPEDLAFAQELARRAATALDQARLYADVDAARREAQASAVLARQLFALSPLPKWVYDVETLAFLDVNEAAVRHYGWSREEFLAMTIRDVRPPDEVPPMLAVAQAAHPMGGSQGVFHHRRKSGEVIDVEVFLRDVPYGGRRAVIAVLQDVTARRRADAALREASQAAAAARDAAEAANAAKSQFLSTMSHELRTPLNAIGGYTELLSLGLRGPLTDAQRQDLERVRLANQHLMSLVTDILNFTRIDAGQIEFRPADVELATVVTELESLIGPQLAAKGIAFDHDACGPDTPDQPHVVRADPEKLRQILLNLLSNAVKFTESGGRVAIACATDGDAKVTRVRVSDTGRGIPPEEHERIFEPFVQVDRHRTHESQQGVGLGLAISRELARGMGGDLTVESTAGAGSTFTLTLPRP</sequence>
<evidence type="ECO:0000256" key="11">
    <source>
        <dbReference type="ARBA" id="ARBA00023136"/>
    </source>
</evidence>
<dbReference type="SUPFAM" id="SSF55785">
    <property type="entry name" value="PYP-like sensor domain (PAS domain)"/>
    <property type="match status" value="1"/>
</dbReference>
<keyword evidence="15" id="KW-1185">Reference proteome</keyword>
<evidence type="ECO:0000256" key="7">
    <source>
        <dbReference type="ARBA" id="ARBA00022741"/>
    </source>
</evidence>
<dbReference type="Gene3D" id="1.10.287.130">
    <property type="match status" value="1"/>
</dbReference>
<dbReference type="SUPFAM" id="SSF55781">
    <property type="entry name" value="GAF domain-like"/>
    <property type="match status" value="1"/>
</dbReference>
<evidence type="ECO:0000313" key="14">
    <source>
        <dbReference type="EMBL" id="GLC23789.1"/>
    </source>
</evidence>
<dbReference type="InterPro" id="IPR003018">
    <property type="entry name" value="GAF"/>
</dbReference>
<evidence type="ECO:0000256" key="10">
    <source>
        <dbReference type="ARBA" id="ARBA00023012"/>
    </source>
</evidence>
<dbReference type="InterPro" id="IPR013656">
    <property type="entry name" value="PAS_4"/>
</dbReference>
<dbReference type="CDD" id="cd16922">
    <property type="entry name" value="HATPase_EvgS-ArcB-TorS-like"/>
    <property type="match status" value="1"/>
</dbReference>